<sequence>MDFMKMKVYVELLVVAVAITSLVYVVPVSAYLGTLKPVSAVIDAFIWALIWRYNSSFHELVGKWQDHVQRKRRK</sequence>
<dbReference type="RefSeq" id="WP_053400548.1">
    <property type="nucleotide sequence ID" value="NZ_JAMAUM010000013.1"/>
</dbReference>
<proteinExistence type="predicted"/>
<protein>
    <submittedName>
        <fullName evidence="2">Uncharacterized protein</fullName>
    </submittedName>
</protein>
<reference evidence="3" key="1">
    <citation type="submission" date="2015-08" db="EMBL/GenBank/DDBJ databases">
        <title>Fjat-14210 dsm16467.</title>
        <authorList>
            <person name="Liu B."/>
            <person name="Wang J."/>
            <person name="Zhu Y."/>
            <person name="Liu G."/>
            <person name="Chen Q."/>
            <person name="Chen Z."/>
            <person name="Lan J."/>
            <person name="Che J."/>
            <person name="Ge C."/>
            <person name="Shi H."/>
            <person name="Pan Z."/>
            <person name="Liu X."/>
        </authorList>
    </citation>
    <scope>NUCLEOTIDE SEQUENCE [LARGE SCALE GENOMIC DNA]</scope>
    <source>
        <strain evidence="3">DSM 16467</strain>
    </source>
</reference>
<evidence type="ECO:0000313" key="2">
    <source>
        <dbReference type="EMBL" id="KOO47637.1"/>
    </source>
</evidence>
<keyword evidence="1" id="KW-0472">Membrane</keyword>
<evidence type="ECO:0000256" key="1">
    <source>
        <dbReference type="SAM" id="Phobius"/>
    </source>
</evidence>
<feature type="transmembrane region" description="Helical" evidence="1">
    <location>
        <begin position="38"/>
        <end position="54"/>
    </location>
</feature>
<dbReference type="PATRIC" id="fig|284581.3.peg.4656"/>
<dbReference type="STRING" id="284581.AMD01_06275"/>
<dbReference type="AlphaFoldDB" id="A0A0M0L9W0"/>
<accession>A0A0M0L9W0</accession>
<evidence type="ECO:0000313" key="3">
    <source>
        <dbReference type="Proteomes" id="UP000037558"/>
    </source>
</evidence>
<keyword evidence="1" id="KW-1133">Transmembrane helix</keyword>
<dbReference type="Proteomes" id="UP000037558">
    <property type="component" value="Unassembled WGS sequence"/>
</dbReference>
<organism evidence="2 3">
    <name type="scientific">Priestia koreensis</name>
    <dbReference type="NCBI Taxonomy" id="284581"/>
    <lineage>
        <taxon>Bacteria</taxon>
        <taxon>Bacillati</taxon>
        <taxon>Bacillota</taxon>
        <taxon>Bacilli</taxon>
        <taxon>Bacillales</taxon>
        <taxon>Bacillaceae</taxon>
        <taxon>Priestia</taxon>
    </lineage>
</organism>
<keyword evidence="1" id="KW-0812">Transmembrane</keyword>
<dbReference type="EMBL" id="LILC01000007">
    <property type="protein sequence ID" value="KOO47637.1"/>
    <property type="molecule type" value="Genomic_DNA"/>
</dbReference>
<gene>
    <name evidence="2" type="ORF">AMD01_06275</name>
</gene>
<name>A0A0M0L9W0_9BACI</name>
<keyword evidence="3" id="KW-1185">Reference proteome</keyword>
<comment type="caution">
    <text evidence="2">The sequence shown here is derived from an EMBL/GenBank/DDBJ whole genome shotgun (WGS) entry which is preliminary data.</text>
</comment>
<feature type="transmembrane region" description="Helical" evidence="1">
    <location>
        <begin position="12"/>
        <end position="32"/>
    </location>
</feature>